<keyword evidence="3" id="KW-1185">Reference proteome</keyword>
<feature type="chain" id="PRO_5002868450" evidence="1">
    <location>
        <begin position="20"/>
        <end position="275"/>
    </location>
</feature>
<keyword evidence="1" id="KW-0732">Signal</keyword>
<organism evidence="2 3">
    <name type="scientific">Thalassiosira pseudonana</name>
    <name type="common">Marine diatom</name>
    <name type="synonym">Cyclotella nana</name>
    <dbReference type="NCBI Taxonomy" id="35128"/>
    <lineage>
        <taxon>Eukaryota</taxon>
        <taxon>Sar</taxon>
        <taxon>Stramenopiles</taxon>
        <taxon>Ochrophyta</taxon>
        <taxon>Bacillariophyta</taxon>
        <taxon>Coscinodiscophyceae</taxon>
        <taxon>Thalassiosirophycidae</taxon>
        <taxon>Thalassiosirales</taxon>
        <taxon>Thalassiosiraceae</taxon>
        <taxon>Thalassiosira</taxon>
    </lineage>
</organism>
<sequence length="275" mass="30065">MRLFTSLALTAAVWSPTVAFSTSSIASNRSYQVSSFNSSNDNAEVATASTSSTASTPCDIPSEFRNSPNSLVNIPNGANAIRSAVVTNYQGDFVRLDDAMGGSANNIPQIVCFLRHMQQLEENGIGGPIFVSIGDSEKLNTFLDSNSWMDKKRMFVDDYSFDAYKAAGFTRFDQVDKELAKKVKMTAPELSFKEWMGYFSIVGKVSPIPKDMKFGDVPEGVLWTGGTFVVQGDEVVYQWTDTVPGNHPVIEEIVNVAKEAALNKNAKKQSSGSWF</sequence>
<reference evidence="2 3" key="1">
    <citation type="journal article" date="2004" name="Science">
        <title>The genome of the diatom Thalassiosira pseudonana: ecology, evolution, and metabolism.</title>
        <authorList>
            <person name="Armbrust E.V."/>
            <person name="Berges J.A."/>
            <person name="Bowler C."/>
            <person name="Green B.R."/>
            <person name="Martinez D."/>
            <person name="Putnam N.H."/>
            <person name="Zhou S."/>
            <person name="Allen A.E."/>
            <person name="Apt K.E."/>
            <person name="Bechner M."/>
            <person name="Brzezinski M.A."/>
            <person name="Chaal B.K."/>
            <person name="Chiovitti A."/>
            <person name="Davis A.K."/>
            <person name="Demarest M.S."/>
            <person name="Detter J.C."/>
            <person name="Glavina T."/>
            <person name="Goodstein D."/>
            <person name="Hadi M.Z."/>
            <person name="Hellsten U."/>
            <person name="Hildebrand M."/>
            <person name="Jenkins B.D."/>
            <person name="Jurka J."/>
            <person name="Kapitonov V.V."/>
            <person name="Kroger N."/>
            <person name="Lau W.W."/>
            <person name="Lane T.W."/>
            <person name="Larimer F.W."/>
            <person name="Lippmeier J.C."/>
            <person name="Lucas S."/>
            <person name="Medina M."/>
            <person name="Montsant A."/>
            <person name="Obornik M."/>
            <person name="Parker M.S."/>
            <person name="Palenik B."/>
            <person name="Pazour G.J."/>
            <person name="Richardson P.M."/>
            <person name="Rynearson T.A."/>
            <person name="Saito M.A."/>
            <person name="Schwartz D.C."/>
            <person name="Thamatrakoln K."/>
            <person name="Valentin K."/>
            <person name="Vardi A."/>
            <person name="Wilkerson F.P."/>
            <person name="Rokhsar D.S."/>
        </authorList>
    </citation>
    <scope>NUCLEOTIDE SEQUENCE [LARGE SCALE GENOMIC DNA]</scope>
    <source>
        <strain evidence="2 3">CCMP1335</strain>
    </source>
</reference>
<dbReference type="Proteomes" id="UP000001449">
    <property type="component" value="Chromosome 1"/>
</dbReference>
<dbReference type="GeneID" id="7442900"/>
<dbReference type="InterPro" id="IPR032801">
    <property type="entry name" value="PXL2A/B/C"/>
</dbReference>
<dbReference type="eggNOG" id="ENOG502S4RP">
    <property type="taxonomic scope" value="Eukaryota"/>
</dbReference>
<protein>
    <submittedName>
        <fullName evidence="2">Uncharacterized protein</fullName>
    </submittedName>
</protein>
<dbReference type="PaxDb" id="35128-Thaps1131"/>
<dbReference type="OMA" id="ADSCGEC"/>
<evidence type="ECO:0000313" key="3">
    <source>
        <dbReference type="Proteomes" id="UP000001449"/>
    </source>
</evidence>
<dbReference type="InParanoid" id="B8BQ21"/>
<dbReference type="KEGG" id="tps:THAPSDRAFT_1131"/>
<accession>B8BQ21</accession>
<proteinExistence type="predicted"/>
<feature type="signal peptide" evidence="1">
    <location>
        <begin position="1"/>
        <end position="19"/>
    </location>
</feature>
<gene>
    <name evidence="2" type="ORF">THAPSDRAFT_1131</name>
</gene>
<dbReference type="RefSeq" id="XP_002286644.1">
    <property type="nucleotide sequence ID" value="XM_002286608.1"/>
</dbReference>
<evidence type="ECO:0000256" key="1">
    <source>
        <dbReference type="SAM" id="SignalP"/>
    </source>
</evidence>
<reference evidence="2 3" key="2">
    <citation type="journal article" date="2008" name="Nature">
        <title>The Phaeodactylum genome reveals the evolutionary history of diatom genomes.</title>
        <authorList>
            <person name="Bowler C."/>
            <person name="Allen A.E."/>
            <person name="Badger J.H."/>
            <person name="Grimwood J."/>
            <person name="Jabbari K."/>
            <person name="Kuo A."/>
            <person name="Maheswari U."/>
            <person name="Martens C."/>
            <person name="Maumus F."/>
            <person name="Otillar R.P."/>
            <person name="Rayko E."/>
            <person name="Salamov A."/>
            <person name="Vandepoele K."/>
            <person name="Beszteri B."/>
            <person name="Gruber A."/>
            <person name="Heijde M."/>
            <person name="Katinka M."/>
            <person name="Mock T."/>
            <person name="Valentin K."/>
            <person name="Verret F."/>
            <person name="Berges J.A."/>
            <person name="Brownlee C."/>
            <person name="Cadoret J.P."/>
            <person name="Chiovitti A."/>
            <person name="Choi C.J."/>
            <person name="Coesel S."/>
            <person name="De Martino A."/>
            <person name="Detter J.C."/>
            <person name="Durkin C."/>
            <person name="Falciatore A."/>
            <person name="Fournet J."/>
            <person name="Haruta M."/>
            <person name="Huysman M.J."/>
            <person name="Jenkins B.D."/>
            <person name="Jiroutova K."/>
            <person name="Jorgensen R.E."/>
            <person name="Joubert Y."/>
            <person name="Kaplan A."/>
            <person name="Kroger N."/>
            <person name="Kroth P.G."/>
            <person name="La Roche J."/>
            <person name="Lindquist E."/>
            <person name="Lommer M."/>
            <person name="Martin-Jezequel V."/>
            <person name="Lopez P.J."/>
            <person name="Lucas S."/>
            <person name="Mangogna M."/>
            <person name="McGinnis K."/>
            <person name="Medlin L.K."/>
            <person name="Montsant A."/>
            <person name="Oudot-Le Secq M.P."/>
            <person name="Napoli C."/>
            <person name="Obornik M."/>
            <person name="Parker M.S."/>
            <person name="Petit J.L."/>
            <person name="Porcel B.M."/>
            <person name="Poulsen N."/>
            <person name="Robison M."/>
            <person name="Rychlewski L."/>
            <person name="Rynearson T.A."/>
            <person name="Schmutz J."/>
            <person name="Shapiro H."/>
            <person name="Siaut M."/>
            <person name="Stanley M."/>
            <person name="Sussman M.R."/>
            <person name="Taylor A.R."/>
            <person name="Vardi A."/>
            <person name="von Dassow P."/>
            <person name="Vyverman W."/>
            <person name="Willis A."/>
            <person name="Wyrwicz L.S."/>
            <person name="Rokhsar D.S."/>
            <person name="Weissenbach J."/>
            <person name="Armbrust E.V."/>
            <person name="Green B.R."/>
            <person name="Van de Peer Y."/>
            <person name="Grigoriev I.V."/>
        </authorList>
    </citation>
    <scope>NUCLEOTIDE SEQUENCE [LARGE SCALE GENOMIC DNA]</scope>
    <source>
        <strain evidence="2 3">CCMP1335</strain>
    </source>
</reference>
<dbReference type="Pfam" id="PF13911">
    <property type="entry name" value="AhpC-TSA_2"/>
    <property type="match status" value="1"/>
</dbReference>
<dbReference type="HOGENOM" id="CLU_1013673_0_0_1"/>
<name>B8BQ21_THAPS</name>
<dbReference type="AlphaFoldDB" id="B8BQ21"/>
<evidence type="ECO:0000313" key="2">
    <source>
        <dbReference type="EMBL" id="EED96285.1"/>
    </source>
</evidence>
<dbReference type="EMBL" id="CM000638">
    <property type="protein sequence ID" value="EED96285.1"/>
    <property type="molecule type" value="Genomic_DNA"/>
</dbReference>